<dbReference type="GO" id="GO:0016020">
    <property type="term" value="C:membrane"/>
    <property type="evidence" value="ECO:0007669"/>
    <property type="project" value="UniProtKB-SubCell"/>
</dbReference>
<dbReference type="InterPro" id="IPR042217">
    <property type="entry name" value="T4SS_VirB10/TrbI"/>
</dbReference>
<keyword evidence="5" id="KW-0472">Membrane</keyword>
<keyword evidence="3" id="KW-0812">Transmembrane</keyword>
<dbReference type="Pfam" id="PF03743">
    <property type="entry name" value="TrbI"/>
    <property type="match status" value="1"/>
</dbReference>
<keyword evidence="4" id="KW-1133">Transmembrane helix</keyword>
<dbReference type="InterPro" id="IPR005498">
    <property type="entry name" value="T4SS_VirB10/TraB/TrbI"/>
</dbReference>
<evidence type="ECO:0000256" key="5">
    <source>
        <dbReference type="ARBA" id="ARBA00023136"/>
    </source>
</evidence>
<comment type="similarity">
    <text evidence="2">Belongs to the TrbI/VirB10 family.</text>
</comment>
<dbReference type="CDD" id="cd16429">
    <property type="entry name" value="VirB10"/>
    <property type="match status" value="1"/>
</dbReference>
<keyword evidence="6" id="KW-0732">Signal</keyword>
<proteinExistence type="inferred from homology"/>
<protein>
    <submittedName>
        <fullName evidence="7">Conjugation TrbI-like protein</fullName>
    </submittedName>
</protein>
<evidence type="ECO:0000313" key="8">
    <source>
        <dbReference type="Proteomes" id="UP000183639"/>
    </source>
</evidence>
<dbReference type="EMBL" id="FOQK01000028">
    <property type="protein sequence ID" value="SFI32003.1"/>
    <property type="molecule type" value="Genomic_DNA"/>
</dbReference>
<organism evidence="7 8">
    <name type="scientific">Selenomonas ruminantium</name>
    <dbReference type="NCBI Taxonomy" id="971"/>
    <lineage>
        <taxon>Bacteria</taxon>
        <taxon>Bacillati</taxon>
        <taxon>Bacillota</taxon>
        <taxon>Negativicutes</taxon>
        <taxon>Selenomonadales</taxon>
        <taxon>Selenomonadaceae</taxon>
        <taxon>Selenomonas</taxon>
    </lineage>
</organism>
<feature type="chain" id="PRO_5010205831" evidence="6">
    <location>
        <begin position="30"/>
        <end position="268"/>
    </location>
</feature>
<evidence type="ECO:0000313" key="7">
    <source>
        <dbReference type="EMBL" id="SFI32003.1"/>
    </source>
</evidence>
<dbReference type="AlphaFoldDB" id="A0A1I3H8J7"/>
<sequence length="268" mass="28870">MTGFSRQSLKSAVLAGTVSMMLMGGTVSANEAYDAKVLADQQQVAQMDEDQNKQLSKQAFTRQKVDTETFSGYFMQDKLSDYQLFAGTIIPGIMITGLNSDLPGNIIGQVSENVYDTTTGQYLLIPQGTKIIGKYDSQTTFGQKRALVIWNRMIFPNGKSILLGNMVGGDREGYSGFKDKVKSHYGRALWSAVLGGVATGGVAAATSSGKNDNSWGAEAGKGAAQNIAQAVNSITQKNLNIQPTIIIRPGYQFNIIVDKDLVLEPYEG</sequence>
<evidence type="ECO:0000256" key="1">
    <source>
        <dbReference type="ARBA" id="ARBA00004167"/>
    </source>
</evidence>
<gene>
    <name evidence="7" type="ORF">SAMN04487861_12819</name>
</gene>
<name>A0A1I3H8J7_SELRU</name>
<feature type="signal peptide" evidence="6">
    <location>
        <begin position="1"/>
        <end position="29"/>
    </location>
</feature>
<reference evidence="7 8" key="1">
    <citation type="submission" date="2016-10" db="EMBL/GenBank/DDBJ databases">
        <authorList>
            <person name="de Groot N.N."/>
        </authorList>
    </citation>
    <scope>NUCLEOTIDE SEQUENCE [LARGE SCALE GENOMIC DNA]</scope>
    <source>
        <strain evidence="7 8">Z108</strain>
    </source>
</reference>
<comment type="subcellular location">
    <subcellularLocation>
        <location evidence="1">Membrane</location>
        <topology evidence="1">Single-pass membrane protein</topology>
    </subcellularLocation>
</comment>
<dbReference type="RefSeq" id="WP_075445483.1">
    <property type="nucleotide sequence ID" value="NZ_FOQK01000028.1"/>
</dbReference>
<evidence type="ECO:0000256" key="3">
    <source>
        <dbReference type="ARBA" id="ARBA00022692"/>
    </source>
</evidence>
<dbReference type="Proteomes" id="UP000183639">
    <property type="component" value="Unassembled WGS sequence"/>
</dbReference>
<dbReference type="OrthoDB" id="9807354at2"/>
<evidence type="ECO:0000256" key="2">
    <source>
        <dbReference type="ARBA" id="ARBA00010265"/>
    </source>
</evidence>
<dbReference type="Gene3D" id="2.40.128.260">
    <property type="entry name" value="Type IV secretion system, VirB10/TraB/TrbI"/>
    <property type="match status" value="1"/>
</dbReference>
<accession>A0A1I3H8J7</accession>
<evidence type="ECO:0000256" key="6">
    <source>
        <dbReference type="SAM" id="SignalP"/>
    </source>
</evidence>
<evidence type="ECO:0000256" key="4">
    <source>
        <dbReference type="ARBA" id="ARBA00022989"/>
    </source>
</evidence>